<dbReference type="EC" id="1.1.1.100" evidence="3"/>
<comment type="caution">
    <text evidence="3">The sequence shown here is derived from an EMBL/GenBank/DDBJ whole genome shotgun (WGS) entry which is preliminary data.</text>
</comment>
<keyword evidence="4" id="KW-1185">Reference proteome</keyword>
<evidence type="ECO:0000313" key="3">
    <source>
        <dbReference type="EMBL" id="MDQ0188652.1"/>
    </source>
</evidence>
<dbReference type="PRINTS" id="PR00081">
    <property type="entry name" value="GDHRDH"/>
</dbReference>
<reference evidence="3 4" key="1">
    <citation type="submission" date="2023-07" db="EMBL/GenBank/DDBJ databases">
        <title>Genomic Encyclopedia of Type Strains, Phase IV (KMG-IV): sequencing the most valuable type-strain genomes for metagenomic binning, comparative biology and taxonomic classification.</title>
        <authorList>
            <person name="Goeker M."/>
        </authorList>
    </citation>
    <scope>NUCLEOTIDE SEQUENCE [LARGE SCALE GENOMIC DNA]</scope>
    <source>
        <strain evidence="3 4">DSM 4006</strain>
    </source>
</reference>
<dbReference type="GO" id="GO:0004316">
    <property type="term" value="F:3-oxoacyl-[acyl-carrier-protein] reductase (NADPH) activity"/>
    <property type="evidence" value="ECO:0007669"/>
    <property type="project" value="UniProtKB-EC"/>
</dbReference>
<evidence type="ECO:0000256" key="2">
    <source>
        <dbReference type="ARBA" id="ARBA00023002"/>
    </source>
</evidence>
<dbReference type="PANTHER" id="PTHR43639">
    <property type="entry name" value="OXIDOREDUCTASE, SHORT-CHAIN DEHYDROGENASE/REDUCTASE FAMILY (AFU_ORTHOLOGUE AFUA_5G02870)"/>
    <property type="match status" value="1"/>
</dbReference>
<dbReference type="Gene3D" id="3.40.50.720">
    <property type="entry name" value="NAD(P)-binding Rossmann-like Domain"/>
    <property type="match status" value="1"/>
</dbReference>
<evidence type="ECO:0000256" key="1">
    <source>
        <dbReference type="ARBA" id="ARBA00006484"/>
    </source>
</evidence>
<sequence length="261" mass="28796">MSRRVAFVTSGAKGLGHATVRALFEAEWDVCFTYGRSRAEAEQLLAQARRLGRRAAALQVDLLDKPQVEQAVQACLQEFHHIDAVIHNFGPFVFERLPLAVYTDAQWNRMMDGNLNNFFWMYRLTVMGMRERRFGRFVTVGSDGAATAAGWHSRAAYAAAKSGLASLTRSIAKEEHEFGITANMVCPGDIRGDLKMRTIDEVAVPGEPPGARPPVGEDVARMIAFLCDDRSQQVNGTVVEVTGGREIRARDSQHNESQNGG</sequence>
<dbReference type="CDD" id="cd05233">
    <property type="entry name" value="SDR_c"/>
    <property type="match status" value="1"/>
</dbReference>
<dbReference type="InterPro" id="IPR036291">
    <property type="entry name" value="NAD(P)-bd_dom_sf"/>
</dbReference>
<protein>
    <submittedName>
        <fullName evidence="3">3-oxoacyl-[acyl-carrier protein] reductase</fullName>
        <ecNumber evidence="3">1.1.1.100</ecNumber>
    </submittedName>
</protein>
<organism evidence="3 4">
    <name type="scientific">Alicyclobacillus cycloheptanicus</name>
    <dbReference type="NCBI Taxonomy" id="1457"/>
    <lineage>
        <taxon>Bacteria</taxon>
        <taxon>Bacillati</taxon>
        <taxon>Bacillota</taxon>
        <taxon>Bacilli</taxon>
        <taxon>Bacillales</taxon>
        <taxon>Alicyclobacillaceae</taxon>
        <taxon>Alicyclobacillus</taxon>
    </lineage>
</organism>
<comment type="similarity">
    <text evidence="1">Belongs to the short-chain dehydrogenases/reductases (SDR) family.</text>
</comment>
<evidence type="ECO:0000313" key="4">
    <source>
        <dbReference type="Proteomes" id="UP001232973"/>
    </source>
</evidence>
<proteinExistence type="inferred from homology"/>
<name>A0ABT9XEC2_9BACL</name>
<gene>
    <name evidence="3" type="ORF">J2S03_000464</name>
</gene>
<dbReference type="EMBL" id="JAUSTP010000002">
    <property type="protein sequence ID" value="MDQ0188652.1"/>
    <property type="molecule type" value="Genomic_DNA"/>
</dbReference>
<dbReference type="PANTHER" id="PTHR43639:SF1">
    <property type="entry name" value="SHORT-CHAIN DEHYDROGENASE_REDUCTASE FAMILY PROTEIN"/>
    <property type="match status" value="1"/>
</dbReference>
<accession>A0ABT9XEC2</accession>
<dbReference type="RefSeq" id="WP_274455359.1">
    <property type="nucleotide sequence ID" value="NZ_CP067097.1"/>
</dbReference>
<keyword evidence="2 3" id="KW-0560">Oxidoreductase</keyword>
<dbReference type="Proteomes" id="UP001232973">
    <property type="component" value="Unassembled WGS sequence"/>
</dbReference>
<dbReference type="Pfam" id="PF00106">
    <property type="entry name" value="adh_short"/>
    <property type="match status" value="1"/>
</dbReference>
<dbReference type="SUPFAM" id="SSF51735">
    <property type="entry name" value="NAD(P)-binding Rossmann-fold domains"/>
    <property type="match status" value="1"/>
</dbReference>
<dbReference type="InterPro" id="IPR002347">
    <property type="entry name" value="SDR_fam"/>
</dbReference>